<dbReference type="AlphaFoldDB" id="A0A9D2FYF6"/>
<keyword evidence="1" id="KW-0472">Membrane</keyword>
<protein>
    <submittedName>
        <fullName evidence="2">EpsG family protein</fullName>
    </submittedName>
</protein>
<keyword evidence="1" id="KW-1133">Transmembrane helix</keyword>
<reference evidence="2" key="2">
    <citation type="submission" date="2021-04" db="EMBL/GenBank/DDBJ databases">
        <authorList>
            <person name="Gilroy R."/>
        </authorList>
    </citation>
    <scope>NUCLEOTIDE SEQUENCE</scope>
    <source>
        <strain evidence="2">ChiHecec3B27-8219</strain>
    </source>
</reference>
<evidence type="ECO:0000313" key="3">
    <source>
        <dbReference type="Proteomes" id="UP000824055"/>
    </source>
</evidence>
<accession>A0A9D2FYF6</accession>
<gene>
    <name evidence="2" type="ORF">H9966_04045</name>
</gene>
<evidence type="ECO:0000256" key="1">
    <source>
        <dbReference type="SAM" id="Phobius"/>
    </source>
</evidence>
<reference evidence="2" key="1">
    <citation type="journal article" date="2021" name="PeerJ">
        <title>Extensive microbial diversity within the chicken gut microbiome revealed by metagenomics and culture.</title>
        <authorList>
            <person name="Gilroy R."/>
            <person name="Ravi A."/>
            <person name="Getino M."/>
            <person name="Pursley I."/>
            <person name="Horton D.L."/>
            <person name="Alikhan N.F."/>
            <person name="Baker D."/>
            <person name="Gharbi K."/>
            <person name="Hall N."/>
            <person name="Watson M."/>
            <person name="Adriaenssens E.M."/>
            <person name="Foster-Nyarko E."/>
            <person name="Jarju S."/>
            <person name="Secka A."/>
            <person name="Antonio M."/>
            <person name="Oren A."/>
            <person name="Chaudhuri R.R."/>
            <person name="La Ragione R."/>
            <person name="Hildebrand F."/>
            <person name="Pallen M.J."/>
        </authorList>
    </citation>
    <scope>NUCLEOTIDE SEQUENCE</scope>
    <source>
        <strain evidence="2">ChiHecec3B27-8219</strain>
    </source>
</reference>
<proteinExistence type="predicted"/>
<evidence type="ECO:0000313" key="2">
    <source>
        <dbReference type="EMBL" id="HIZ69045.1"/>
    </source>
</evidence>
<dbReference type="Pfam" id="PF14897">
    <property type="entry name" value="EpsG"/>
    <property type="match status" value="1"/>
</dbReference>
<feature type="transmembrane region" description="Helical" evidence="1">
    <location>
        <begin position="325"/>
        <end position="342"/>
    </location>
</feature>
<feature type="transmembrane region" description="Helical" evidence="1">
    <location>
        <begin position="193"/>
        <end position="222"/>
    </location>
</feature>
<keyword evidence="1" id="KW-0812">Transmembrane</keyword>
<feature type="transmembrane region" description="Helical" evidence="1">
    <location>
        <begin position="243"/>
        <end position="265"/>
    </location>
</feature>
<name>A0A9D2FYF6_9BACT</name>
<feature type="transmembrane region" description="Helical" evidence="1">
    <location>
        <begin position="302"/>
        <end position="319"/>
    </location>
</feature>
<feature type="transmembrane region" description="Helical" evidence="1">
    <location>
        <begin position="159"/>
        <end position="181"/>
    </location>
</feature>
<organism evidence="2 3">
    <name type="scientific">Candidatus Prevotella avicola</name>
    <dbReference type="NCBI Taxonomy" id="2838738"/>
    <lineage>
        <taxon>Bacteria</taxon>
        <taxon>Pseudomonadati</taxon>
        <taxon>Bacteroidota</taxon>
        <taxon>Bacteroidia</taxon>
        <taxon>Bacteroidales</taxon>
        <taxon>Prevotellaceae</taxon>
        <taxon>Prevotella</taxon>
    </lineage>
</organism>
<sequence>MELVLFCILLLVCALAMIEERLRKYNLAVYITLGIVLILFAGLREIGFDKDSENYEIYFYHYDDPGMELTVEYSFRFLSRIFYSLFGDVRSIFLFYALVGVSLKMFALRRLSEFWFLPICVYISYFYIVHDLTQIRASVVSGLTLLAIPYICERKRKTALAILLAGCLFHYSAIALLPILFLSSADMDMKHRVAWACLLPLGFLLHFLPFDIFTAIEIPYITDKIVAYEDLRDKGIIGEEVNVFNLVFLVKCAIYIYILYFYDIIKPNFKYLSLAVKMMGISLFVFPALSKLPVMSFRVSDLYGIAEIPAIVCLCYTIHPKWVGKLLVTSIAIILFVIYVFVQEVLNTT</sequence>
<feature type="transmembrane region" description="Helical" evidence="1">
    <location>
        <begin position="111"/>
        <end position="129"/>
    </location>
</feature>
<feature type="transmembrane region" description="Helical" evidence="1">
    <location>
        <begin position="135"/>
        <end position="152"/>
    </location>
</feature>
<feature type="transmembrane region" description="Helical" evidence="1">
    <location>
        <begin position="26"/>
        <end position="43"/>
    </location>
</feature>
<dbReference type="EMBL" id="DXBE01000031">
    <property type="protein sequence ID" value="HIZ69045.1"/>
    <property type="molecule type" value="Genomic_DNA"/>
</dbReference>
<dbReference type="InterPro" id="IPR049458">
    <property type="entry name" value="EpsG-like"/>
</dbReference>
<dbReference type="Proteomes" id="UP000824055">
    <property type="component" value="Unassembled WGS sequence"/>
</dbReference>
<comment type="caution">
    <text evidence="2">The sequence shown here is derived from an EMBL/GenBank/DDBJ whole genome shotgun (WGS) entry which is preliminary data.</text>
</comment>